<name>A0A7C3UUP5_UNCW3</name>
<dbReference type="Pfam" id="PF02569">
    <property type="entry name" value="Pantoate_ligase"/>
    <property type="match status" value="1"/>
</dbReference>
<dbReference type="UniPathway" id="UPA00028">
    <property type="reaction ID" value="UER00005"/>
</dbReference>
<evidence type="ECO:0000256" key="8">
    <source>
        <dbReference type="HAMAP-Rule" id="MF_00158"/>
    </source>
</evidence>
<evidence type="ECO:0000256" key="3">
    <source>
        <dbReference type="ARBA" id="ARBA00022598"/>
    </source>
</evidence>
<evidence type="ECO:0000313" key="9">
    <source>
        <dbReference type="EMBL" id="HGE99089.1"/>
    </source>
</evidence>
<gene>
    <name evidence="8" type="primary">panC</name>
    <name evidence="9" type="ORF">ENX07_03350</name>
</gene>
<feature type="active site" description="Proton donor" evidence="8">
    <location>
        <position position="37"/>
    </location>
</feature>
<keyword evidence="4 8" id="KW-0566">Pantothenate biosynthesis</keyword>
<dbReference type="Gene3D" id="3.40.50.620">
    <property type="entry name" value="HUPs"/>
    <property type="match status" value="1"/>
</dbReference>
<dbReference type="InterPro" id="IPR042176">
    <property type="entry name" value="Pantoate_ligase_C"/>
</dbReference>
<dbReference type="NCBIfam" id="TIGR00018">
    <property type="entry name" value="panC"/>
    <property type="match status" value="1"/>
</dbReference>
<dbReference type="GO" id="GO:0015940">
    <property type="term" value="P:pantothenate biosynthetic process"/>
    <property type="evidence" value="ECO:0007669"/>
    <property type="project" value="UniProtKB-UniRule"/>
</dbReference>
<accession>A0A7C3UUP5</accession>
<comment type="pathway">
    <text evidence="1 8">Cofactor biosynthesis; (R)-pantothenate biosynthesis; (R)-pantothenate from (R)-pantoate and beta-alanine: step 1/1.</text>
</comment>
<comment type="subcellular location">
    <subcellularLocation>
        <location evidence="8">Cytoplasm</location>
    </subcellularLocation>
</comment>
<dbReference type="InterPro" id="IPR003721">
    <property type="entry name" value="Pantoate_ligase"/>
</dbReference>
<protein>
    <recommendedName>
        <fullName evidence="8">Pantothenate synthetase</fullName>
        <shortName evidence="8">PS</shortName>
        <ecNumber evidence="8">6.3.2.1</ecNumber>
    </recommendedName>
    <alternativeName>
        <fullName evidence="8">Pantoate--beta-alanine ligase</fullName>
    </alternativeName>
    <alternativeName>
        <fullName evidence="8">Pantoate-activating enzyme</fullName>
    </alternativeName>
</protein>
<evidence type="ECO:0000256" key="1">
    <source>
        <dbReference type="ARBA" id="ARBA00004990"/>
    </source>
</evidence>
<organism evidence="9">
    <name type="scientific">candidate division WOR-3 bacterium</name>
    <dbReference type="NCBI Taxonomy" id="2052148"/>
    <lineage>
        <taxon>Bacteria</taxon>
        <taxon>Bacteria division WOR-3</taxon>
    </lineage>
</organism>
<keyword evidence="3 8" id="KW-0436">Ligase</keyword>
<dbReference type="InterPro" id="IPR014729">
    <property type="entry name" value="Rossmann-like_a/b/a_fold"/>
</dbReference>
<dbReference type="SUPFAM" id="SSF52374">
    <property type="entry name" value="Nucleotidylyl transferase"/>
    <property type="match status" value="1"/>
</dbReference>
<comment type="subunit">
    <text evidence="8">Homodimer.</text>
</comment>
<keyword evidence="8" id="KW-0963">Cytoplasm</keyword>
<proteinExistence type="inferred from homology"/>
<evidence type="ECO:0000256" key="7">
    <source>
        <dbReference type="ARBA" id="ARBA00048258"/>
    </source>
</evidence>
<dbReference type="EC" id="6.3.2.1" evidence="8"/>
<dbReference type="PANTHER" id="PTHR21299:SF1">
    <property type="entry name" value="PANTOATE--BETA-ALANINE LIGASE"/>
    <property type="match status" value="1"/>
</dbReference>
<reference evidence="9" key="1">
    <citation type="journal article" date="2020" name="mSystems">
        <title>Genome- and Community-Level Interaction Insights into Carbon Utilization and Element Cycling Functions of Hydrothermarchaeota in Hydrothermal Sediment.</title>
        <authorList>
            <person name="Zhou Z."/>
            <person name="Liu Y."/>
            <person name="Xu W."/>
            <person name="Pan J."/>
            <person name="Luo Z.H."/>
            <person name="Li M."/>
        </authorList>
    </citation>
    <scope>NUCLEOTIDE SEQUENCE [LARGE SCALE GENOMIC DNA]</scope>
    <source>
        <strain evidence="9">SpSt-906</strain>
    </source>
</reference>
<dbReference type="GO" id="GO:0005829">
    <property type="term" value="C:cytosol"/>
    <property type="evidence" value="ECO:0007669"/>
    <property type="project" value="TreeGrafter"/>
</dbReference>
<feature type="binding site" evidence="8">
    <location>
        <position position="61"/>
    </location>
    <ligand>
        <name>beta-alanine</name>
        <dbReference type="ChEBI" id="CHEBI:57966"/>
    </ligand>
</feature>
<dbReference type="CDD" id="cd00560">
    <property type="entry name" value="PanC"/>
    <property type="match status" value="1"/>
</dbReference>
<dbReference type="HAMAP" id="MF_00158">
    <property type="entry name" value="PanC"/>
    <property type="match status" value="1"/>
</dbReference>
<comment type="caution">
    <text evidence="9">The sequence shown here is derived from an EMBL/GenBank/DDBJ whole genome shotgun (WGS) entry which is preliminary data.</text>
</comment>
<evidence type="ECO:0000256" key="6">
    <source>
        <dbReference type="ARBA" id="ARBA00022840"/>
    </source>
</evidence>
<feature type="binding site" evidence="8">
    <location>
        <begin position="147"/>
        <end position="150"/>
    </location>
    <ligand>
        <name>ATP</name>
        <dbReference type="ChEBI" id="CHEBI:30616"/>
    </ligand>
</feature>
<feature type="binding site" evidence="8">
    <location>
        <begin position="30"/>
        <end position="37"/>
    </location>
    <ligand>
        <name>ATP</name>
        <dbReference type="ChEBI" id="CHEBI:30616"/>
    </ligand>
</feature>
<evidence type="ECO:0000256" key="2">
    <source>
        <dbReference type="ARBA" id="ARBA00009256"/>
    </source>
</evidence>
<dbReference type="GO" id="GO:0005524">
    <property type="term" value="F:ATP binding"/>
    <property type="evidence" value="ECO:0007669"/>
    <property type="project" value="UniProtKB-KW"/>
</dbReference>
<dbReference type="GO" id="GO:0004592">
    <property type="term" value="F:pantoate-beta-alanine ligase activity"/>
    <property type="evidence" value="ECO:0007669"/>
    <property type="project" value="UniProtKB-UniRule"/>
</dbReference>
<feature type="binding site" evidence="8">
    <location>
        <position position="176"/>
    </location>
    <ligand>
        <name>ATP</name>
        <dbReference type="ChEBI" id="CHEBI:30616"/>
    </ligand>
</feature>
<feature type="binding site" evidence="8">
    <location>
        <position position="153"/>
    </location>
    <ligand>
        <name>(R)-pantoate</name>
        <dbReference type="ChEBI" id="CHEBI:15980"/>
    </ligand>
</feature>
<dbReference type="AlphaFoldDB" id="A0A7C3UUP5"/>
<sequence>MRVVRKIRTMQSLAKEAKRKGKVIGFVPTMGYLHEGHLSLVRIARKRSDLCVVSIFVNPLQFGPKEDFKEYPRDIKRDKKLLAKEKVDILFYPDEKEMYPDNYATYIKVERLTEGLCGRSRPGHFQGVTTVVGKLFNIVMPDISVFGQKDAQQAFVIKRMVRDLNLPVKIIVAPTVREKDGLAMSSRNIYLTPKEREEAVVLYRSLMMAKEMIEKGERNPNLIIGKMREMIEETSGKIDYISIVDTKELREVDLIKGEVLIALAVYFGKARLIDNIILRV</sequence>
<feature type="binding site" evidence="8">
    <location>
        <begin position="184"/>
        <end position="187"/>
    </location>
    <ligand>
        <name>ATP</name>
        <dbReference type="ChEBI" id="CHEBI:30616"/>
    </ligand>
</feature>
<keyword evidence="5 8" id="KW-0547">Nucleotide-binding</keyword>
<comment type="catalytic activity">
    <reaction evidence="7 8">
        <text>(R)-pantoate + beta-alanine + ATP = (R)-pantothenate + AMP + diphosphate + H(+)</text>
        <dbReference type="Rhea" id="RHEA:10912"/>
        <dbReference type="ChEBI" id="CHEBI:15378"/>
        <dbReference type="ChEBI" id="CHEBI:15980"/>
        <dbReference type="ChEBI" id="CHEBI:29032"/>
        <dbReference type="ChEBI" id="CHEBI:30616"/>
        <dbReference type="ChEBI" id="CHEBI:33019"/>
        <dbReference type="ChEBI" id="CHEBI:57966"/>
        <dbReference type="ChEBI" id="CHEBI:456215"/>
        <dbReference type="EC" id="6.3.2.1"/>
    </reaction>
</comment>
<feature type="binding site" evidence="8">
    <location>
        <position position="61"/>
    </location>
    <ligand>
        <name>(R)-pantoate</name>
        <dbReference type="ChEBI" id="CHEBI:15980"/>
    </ligand>
</feature>
<evidence type="ECO:0000256" key="4">
    <source>
        <dbReference type="ARBA" id="ARBA00022655"/>
    </source>
</evidence>
<evidence type="ECO:0000256" key="5">
    <source>
        <dbReference type="ARBA" id="ARBA00022741"/>
    </source>
</evidence>
<dbReference type="PANTHER" id="PTHR21299">
    <property type="entry name" value="CYTIDYLATE KINASE/PANTOATE-BETA-ALANINE LIGASE"/>
    <property type="match status" value="1"/>
</dbReference>
<dbReference type="EMBL" id="DTMQ01000019">
    <property type="protein sequence ID" value="HGE99089.1"/>
    <property type="molecule type" value="Genomic_DNA"/>
</dbReference>
<dbReference type="Gene3D" id="3.30.1300.10">
    <property type="entry name" value="Pantoate-beta-alanine ligase, C-terminal domain"/>
    <property type="match status" value="1"/>
</dbReference>
<comment type="similarity">
    <text evidence="2 8">Belongs to the pantothenate synthetase family.</text>
</comment>
<comment type="function">
    <text evidence="8">Catalyzes the condensation of pantoate with beta-alanine in an ATP-dependent reaction via a pantoyl-adenylate intermediate.</text>
</comment>
<keyword evidence="6 8" id="KW-0067">ATP-binding</keyword>
<dbReference type="FunFam" id="3.30.1300.10:FF:000001">
    <property type="entry name" value="Pantothenate synthetase"/>
    <property type="match status" value="1"/>
</dbReference>
<comment type="miscellaneous">
    <text evidence="8">The reaction proceeds by a bi uni uni bi ping pong mechanism.</text>
</comment>
<dbReference type="FunFam" id="3.40.50.620:FF:000013">
    <property type="entry name" value="Pantothenate synthetase"/>
    <property type="match status" value="1"/>
</dbReference>